<organism evidence="1 2">
    <name type="scientific">Halocaridina rubra</name>
    <name type="common">Hawaiian red shrimp</name>
    <dbReference type="NCBI Taxonomy" id="373956"/>
    <lineage>
        <taxon>Eukaryota</taxon>
        <taxon>Metazoa</taxon>
        <taxon>Ecdysozoa</taxon>
        <taxon>Arthropoda</taxon>
        <taxon>Crustacea</taxon>
        <taxon>Multicrustacea</taxon>
        <taxon>Malacostraca</taxon>
        <taxon>Eumalacostraca</taxon>
        <taxon>Eucarida</taxon>
        <taxon>Decapoda</taxon>
        <taxon>Pleocyemata</taxon>
        <taxon>Caridea</taxon>
        <taxon>Atyoidea</taxon>
        <taxon>Atyidae</taxon>
        <taxon>Halocaridina</taxon>
    </lineage>
</organism>
<reference evidence="1 2" key="1">
    <citation type="submission" date="2023-11" db="EMBL/GenBank/DDBJ databases">
        <title>Halocaridina rubra genome assembly.</title>
        <authorList>
            <person name="Smith C."/>
        </authorList>
    </citation>
    <scope>NUCLEOTIDE SEQUENCE [LARGE SCALE GENOMIC DNA]</scope>
    <source>
        <strain evidence="1">EP-1</strain>
        <tissue evidence="1">Whole</tissue>
    </source>
</reference>
<sequence length="111" mass="12912">MEENKNILRLATYMCPSLPVEYYELLAEYLESQLNIQTVLLYNSRRYGPDLKHGDAHYIDIAFISTATYLEEYKMNCDTFRLLEVGAVTKHPVKGEVLGYYTDIVAHKDLR</sequence>
<comment type="caution">
    <text evidence="1">The sequence shown here is derived from an EMBL/GenBank/DDBJ whole genome shotgun (WGS) entry which is preliminary data.</text>
</comment>
<protein>
    <submittedName>
        <fullName evidence="1">Uncharacterized protein</fullName>
    </submittedName>
</protein>
<gene>
    <name evidence="1" type="ORF">SK128_001481</name>
</gene>
<dbReference type="EMBL" id="JAXCGZ010007569">
    <property type="protein sequence ID" value="KAK7079177.1"/>
    <property type="molecule type" value="Genomic_DNA"/>
</dbReference>
<accession>A0AAN9ACG8</accession>
<dbReference type="Proteomes" id="UP001381693">
    <property type="component" value="Unassembled WGS sequence"/>
</dbReference>
<name>A0AAN9ACG8_HALRR</name>
<keyword evidence="2" id="KW-1185">Reference proteome</keyword>
<proteinExistence type="predicted"/>
<evidence type="ECO:0000313" key="2">
    <source>
        <dbReference type="Proteomes" id="UP001381693"/>
    </source>
</evidence>
<dbReference type="AlphaFoldDB" id="A0AAN9ACG8"/>
<evidence type="ECO:0000313" key="1">
    <source>
        <dbReference type="EMBL" id="KAK7079177.1"/>
    </source>
</evidence>